<dbReference type="EMBL" id="JAUEPT010000009">
    <property type="protein sequence ID" value="KAK0448707.1"/>
    <property type="molecule type" value="Genomic_DNA"/>
</dbReference>
<dbReference type="AlphaFoldDB" id="A0AA39JUB6"/>
<name>A0AA39JUB6_9AGAR</name>
<reference evidence="1" key="1">
    <citation type="submission" date="2023-06" db="EMBL/GenBank/DDBJ databases">
        <authorList>
            <consortium name="Lawrence Berkeley National Laboratory"/>
            <person name="Ahrendt S."/>
            <person name="Sahu N."/>
            <person name="Indic B."/>
            <person name="Wong-Bajracharya J."/>
            <person name="Merenyi Z."/>
            <person name="Ke H.-M."/>
            <person name="Monk M."/>
            <person name="Kocsube S."/>
            <person name="Drula E."/>
            <person name="Lipzen A."/>
            <person name="Balint B."/>
            <person name="Henrissat B."/>
            <person name="Andreopoulos B."/>
            <person name="Martin F.M."/>
            <person name="Harder C.B."/>
            <person name="Rigling D."/>
            <person name="Ford K.L."/>
            <person name="Foster G.D."/>
            <person name="Pangilinan J."/>
            <person name="Papanicolaou A."/>
            <person name="Barry K."/>
            <person name="LaButti K."/>
            <person name="Viragh M."/>
            <person name="Koriabine M."/>
            <person name="Yan M."/>
            <person name="Riley R."/>
            <person name="Champramary S."/>
            <person name="Plett K.L."/>
            <person name="Tsai I.J."/>
            <person name="Slot J."/>
            <person name="Sipos G."/>
            <person name="Plett J."/>
            <person name="Nagy L.G."/>
            <person name="Grigoriev I.V."/>
        </authorList>
    </citation>
    <scope>NUCLEOTIDE SEQUENCE</scope>
    <source>
        <strain evidence="1">FPL87.14</strain>
    </source>
</reference>
<accession>A0AA39JUB6</accession>
<evidence type="ECO:0000313" key="2">
    <source>
        <dbReference type="Proteomes" id="UP001175226"/>
    </source>
</evidence>
<gene>
    <name evidence="1" type="ORF">EV421DRAFT_1999711</name>
</gene>
<organism evidence="1 2">
    <name type="scientific">Armillaria borealis</name>
    <dbReference type="NCBI Taxonomy" id="47425"/>
    <lineage>
        <taxon>Eukaryota</taxon>
        <taxon>Fungi</taxon>
        <taxon>Dikarya</taxon>
        <taxon>Basidiomycota</taxon>
        <taxon>Agaricomycotina</taxon>
        <taxon>Agaricomycetes</taxon>
        <taxon>Agaricomycetidae</taxon>
        <taxon>Agaricales</taxon>
        <taxon>Marasmiineae</taxon>
        <taxon>Physalacriaceae</taxon>
        <taxon>Armillaria</taxon>
    </lineage>
</organism>
<keyword evidence="2" id="KW-1185">Reference proteome</keyword>
<evidence type="ECO:0000313" key="1">
    <source>
        <dbReference type="EMBL" id="KAK0448707.1"/>
    </source>
</evidence>
<dbReference type="Proteomes" id="UP001175226">
    <property type="component" value="Unassembled WGS sequence"/>
</dbReference>
<comment type="caution">
    <text evidence="1">The sequence shown here is derived from an EMBL/GenBank/DDBJ whole genome shotgun (WGS) entry which is preliminary data.</text>
</comment>
<proteinExistence type="predicted"/>
<protein>
    <submittedName>
        <fullName evidence="1">Uncharacterized protein</fullName>
    </submittedName>
</protein>
<sequence length="425" mass="47898">MSFSPEGLQHALDHLNVWCRTNFMSISVSKSHLWTSLALLPESIPRLMVADHALSYVTEYNFVGIRFDSASPYMYDKHYKVKASQARLSKDAIFSRVENRVGSFPMKEGLILYTAKVDPYLIAGCEIVLDIDPSVLEELRQVSLMFLRHLLGVHPKMGVSFLHAETGVMPLHFRHLILALRYLCYLLGLPGDHLATLALRESIALHGAGLPSWFGDLQRVLLWLALTIVLNRQDLSVPSISSLITSVEGVCLRSLNNDIEVMVKGAILRLSMKHVPGVMGLHPRKKTCSRRLYLAVPIPAHRKALTRLWMSSHLLAVELLQWSERYHPYIPPVEDEQHALLVCAAAPGLVCLQRRFLIDVCRLCPQLDFAWNRLGIDDRLACLLQLPAAELLFAQFVHHVFEIFHTVPVYIPLLSLCTAPSEGDI</sequence>